<dbReference type="PANTHER" id="PTHR30068:SF4">
    <property type="entry name" value="URONATE ISOMERASE"/>
    <property type="match status" value="1"/>
</dbReference>
<dbReference type="GO" id="GO:0042840">
    <property type="term" value="P:D-glucuronate catabolic process"/>
    <property type="evidence" value="ECO:0007669"/>
    <property type="project" value="TreeGrafter"/>
</dbReference>
<comment type="catalytic activity">
    <reaction evidence="1">
        <text>D-glucuronate = D-fructuronate</text>
        <dbReference type="Rhea" id="RHEA:13049"/>
        <dbReference type="ChEBI" id="CHEBI:58720"/>
        <dbReference type="ChEBI" id="CHEBI:59863"/>
        <dbReference type="EC" id="5.3.1.12"/>
    </reaction>
</comment>
<feature type="non-terminal residue" evidence="7">
    <location>
        <position position="124"/>
    </location>
</feature>
<sequence>MIADDEPFTDPARLLVTPDHYVTRLLHANGVALETLGVGESVAEPRAIWREFCGAWTVFDGTASANWLASELAGLFDVRETPSRENADRLYDLIAARLREPELRPRALVRSFAVEVLATTDDPL</sequence>
<dbReference type="GO" id="GO:0008880">
    <property type="term" value="F:glucuronate isomerase activity"/>
    <property type="evidence" value="ECO:0007669"/>
    <property type="project" value="UniProtKB-EC"/>
</dbReference>
<evidence type="ECO:0000313" key="7">
    <source>
        <dbReference type="EMBL" id="EQD58931.1"/>
    </source>
</evidence>
<evidence type="ECO:0000256" key="5">
    <source>
        <dbReference type="ARBA" id="ARBA00020555"/>
    </source>
</evidence>
<evidence type="ECO:0000256" key="3">
    <source>
        <dbReference type="ARBA" id="ARBA00008397"/>
    </source>
</evidence>
<keyword evidence="6 7" id="KW-0413">Isomerase</keyword>
<dbReference type="InterPro" id="IPR032466">
    <property type="entry name" value="Metal_Hydrolase"/>
</dbReference>
<dbReference type="InterPro" id="IPR003766">
    <property type="entry name" value="Uronate_isomerase"/>
</dbReference>
<protein>
    <recommendedName>
        <fullName evidence="5">Uronate isomerase</fullName>
        <ecNumber evidence="4">5.3.1.12</ecNumber>
    </recommendedName>
</protein>
<gene>
    <name evidence="7" type="ORF">B1B_08390</name>
</gene>
<dbReference type="GO" id="GO:0019698">
    <property type="term" value="P:D-galacturonate catabolic process"/>
    <property type="evidence" value="ECO:0007669"/>
    <property type="project" value="TreeGrafter"/>
</dbReference>
<accession>T1AE83</accession>
<evidence type="ECO:0000256" key="4">
    <source>
        <dbReference type="ARBA" id="ARBA00012546"/>
    </source>
</evidence>
<dbReference type="AlphaFoldDB" id="T1AE83"/>
<comment type="caution">
    <text evidence="7">The sequence shown here is derived from an EMBL/GenBank/DDBJ whole genome shotgun (WGS) entry which is preliminary data.</text>
</comment>
<name>T1AE83_9ZZZZ</name>
<organism evidence="7">
    <name type="scientific">mine drainage metagenome</name>
    <dbReference type="NCBI Taxonomy" id="410659"/>
    <lineage>
        <taxon>unclassified sequences</taxon>
        <taxon>metagenomes</taxon>
        <taxon>ecological metagenomes</taxon>
    </lineage>
</organism>
<dbReference type="EMBL" id="AUZY01005467">
    <property type="protein sequence ID" value="EQD58931.1"/>
    <property type="molecule type" value="Genomic_DNA"/>
</dbReference>
<reference evidence="7" key="1">
    <citation type="submission" date="2013-08" db="EMBL/GenBank/DDBJ databases">
        <authorList>
            <person name="Mendez C."/>
            <person name="Richter M."/>
            <person name="Ferrer M."/>
            <person name="Sanchez J."/>
        </authorList>
    </citation>
    <scope>NUCLEOTIDE SEQUENCE</scope>
</reference>
<dbReference type="PANTHER" id="PTHR30068">
    <property type="entry name" value="URONATE ISOMERASE"/>
    <property type="match status" value="1"/>
</dbReference>
<reference evidence="7" key="2">
    <citation type="journal article" date="2014" name="ISME J.">
        <title>Microbial stratification in low pH oxic and suboxic macroscopic growths along an acid mine drainage.</title>
        <authorList>
            <person name="Mendez-Garcia C."/>
            <person name="Mesa V."/>
            <person name="Sprenger R.R."/>
            <person name="Richter M."/>
            <person name="Diez M.S."/>
            <person name="Solano J."/>
            <person name="Bargiela R."/>
            <person name="Golyshina O.V."/>
            <person name="Manteca A."/>
            <person name="Ramos J.L."/>
            <person name="Gallego J.R."/>
            <person name="Llorente I."/>
            <person name="Martins Dos Santos V.A."/>
            <person name="Jensen O.N."/>
            <person name="Pelaez A.I."/>
            <person name="Sanchez J."/>
            <person name="Ferrer M."/>
        </authorList>
    </citation>
    <scope>NUCLEOTIDE SEQUENCE</scope>
</reference>
<dbReference type="EC" id="5.3.1.12" evidence="4"/>
<dbReference type="Gene3D" id="1.10.2020.10">
    <property type="entry name" value="uronate isomerase, domain 2, chain A"/>
    <property type="match status" value="1"/>
</dbReference>
<comment type="pathway">
    <text evidence="2">Carbohydrate metabolism; pentose and glucuronate interconversion.</text>
</comment>
<evidence type="ECO:0000256" key="1">
    <source>
        <dbReference type="ARBA" id="ARBA00001165"/>
    </source>
</evidence>
<dbReference type="UniPathway" id="UPA00246"/>
<evidence type="ECO:0000256" key="2">
    <source>
        <dbReference type="ARBA" id="ARBA00004892"/>
    </source>
</evidence>
<comment type="similarity">
    <text evidence="3">Belongs to the metallo-dependent hydrolases superfamily. Uronate isomerase family.</text>
</comment>
<proteinExistence type="inferred from homology"/>
<dbReference type="SUPFAM" id="SSF51556">
    <property type="entry name" value="Metallo-dependent hydrolases"/>
    <property type="match status" value="1"/>
</dbReference>
<dbReference type="Pfam" id="PF02614">
    <property type="entry name" value="UxaC"/>
    <property type="match status" value="1"/>
</dbReference>
<evidence type="ECO:0000256" key="6">
    <source>
        <dbReference type="ARBA" id="ARBA00023235"/>
    </source>
</evidence>